<dbReference type="EMBL" id="BSVB01000001">
    <property type="protein sequence ID" value="GMA94847.1"/>
    <property type="molecule type" value="Genomic_DNA"/>
</dbReference>
<proteinExistence type="predicted"/>
<organism evidence="2 3">
    <name type="scientific">Pseudolysinimonas kribbensis</name>
    <dbReference type="NCBI Taxonomy" id="433641"/>
    <lineage>
        <taxon>Bacteria</taxon>
        <taxon>Bacillati</taxon>
        <taxon>Actinomycetota</taxon>
        <taxon>Actinomycetes</taxon>
        <taxon>Micrococcales</taxon>
        <taxon>Microbacteriaceae</taxon>
        <taxon>Pseudolysinimonas</taxon>
    </lineage>
</organism>
<feature type="compositionally biased region" description="Basic and acidic residues" evidence="1">
    <location>
        <begin position="37"/>
        <end position="69"/>
    </location>
</feature>
<gene>
    <name evidence="2" type="ORF">GCM10025881_16710</name>
</gene>
<reference evidence="3" key="1">
    <citation type="journal article" date="2019" name="Int. J. Syst. Evol. Microbiol.">
        <title>The Global Catalogue of Microorganisms (GCM) 10K type strain sequencing project: providing services to taxonomists for standard genome sequencing and annotation.</title>
        <authorList>
            <consortium name="The Broad Institute Genomics Platform"/>
            <consortium name="The Broad Institute Genome Sequencing Center for Infectious Disease"/>
            <person name="Wu L."/>
            <person name="Ma J."/>
        </authorList>
    </citation>
    <scope>NUCLEOTIDE SEQUENCE [LARGE SCALE GENOMIC DNA]</scope>
    <source>
        <strain evidence="3">NBRC 108894</strain>
    </source>
</reference>
<evidence type="ECO:0000313" key="3">
    <source>
        <dbReference type="Proteomes" id="UP001157034"/>
    </source>
</evidence>
<dbReference type="RefSeq" id="WP_284253727.1">
    <property type="nucleotide sequence ID" value="NZ_BAAAQO010000002.1"/>
</dbReference>
<comment type="caution">
    <text evidence="2">The sequence shown here is derived from an EMBL/GenBank/DDBJ whole genome shotgun (WGS) entry which is preliminary data.</text>
</comment>
<feature type="region of interest" description="Disordered" evidence="1">
    <location>
        <begin position="1"/>
        <end position="69"/>
    </location>
</feature>
<evidence type="ECO:0000313" key="2">
    <source>
        <dbReference type="EMBL" id="GMA94847.1"/>
    </source>
</evidence>
<dbReference type="Proteomes" id="UP001157034">
    <property type="component" value="Unassembled WGS sequence"/>
</dbReference>
<name>A0ABQ6K7R4_9MICO</name>
<accession>A0ABQ6K7R4</accession>
<feature type="compositionally biased region" description="Polar residues" evidence="1">
    <location>
        <begin position="1"/>
        <end position="36"/>
    </location>
</feature>
<protein>
    <submittedName>
        <fullName evidence="2">Uncharacterized protein</fullName>
    </submittedName>
</protein>
<sequence>MASNASGNQSDSAQTWDSVNSGQSDDIENSLTGQGTSDRETTREVDRDEAVEERHHDGAHADDGAEKGA</sequence>
<keyword evidence="3" id="KW-1185">Reference proteome</keyword>
<evidence type="ECO:0000256" key="1">
    <source>
        <dbReference type="SAM" id="MobiDB-lite"/>
    </source>
</evidence>